<dbReference type="NCBIfam" id="NF010297">
    <property type="entry name" value="PRK13737.1"/>
    <property type="match status" value="1"/>
</dbReference>
<dbReference type="Proteomes" id="UP000028411">
    <property type="component" value="Unassembled WGS sequence"/>
</dbReference>
<dbReference type="EMBL" id="JFHR01000003">
    <property type="protein sequence ID" value="KEQ55010.1"/>
    <property type="molecule type" value="Genomic_DNA"/>
</dbReference>
<keyword evidence="1" id="KW-0732">Signal</keyword>
<gene>
    <name evidence="2" type="ORF">BV95_00559</name>
</gene>
<evidence type="ECO:0000313" key="3">
    <source>
        <dbReference type="Proteomes" id="UP000028411"/>
    </source>
</evidence>
<dbReference type="eggNOG" id="ENOG502Z7SA">
    <property type="taxonomic scope" value="Bacteria"/>
</dbReference>
<accession>A0A081RII7</accession>
<dbReference type="InterPro" id="IPR009649">
    <property type="entry name" value="TraU"/>
</dbReference>
<comment type="caution">
    <text evidence="2">The sequence shown here is derived from an EMBL/GenBank/DDBJ whole genome shotgun (WGS) entry which is preliminary data.</text>
</comment>
<evidence type="ECO:0000313" key="2">
    <source>
        <dbReference type="EMBL" id="KEQ55010.1"/>
    </source>
</evidence>
<evidence type="ECO:0000256" key="1">
    <source>
        <dbReference type="SAM" id="SignalP"/>
    </source>
</evidence>
<proteinExistence type="predicted"/>
<sequence>MIRRLLTLLGMIAAFALLPAPASALPANCTGKFVNPITDVCWSCLFPLSVGGAHIWPGSRPDTKNPSLPVCACGSPIPRIGISIGFWEPARLVDVTTKPWCFPNLGGLRLNPGLDIGQGQYTGPLIKGGATQASANWQAHYYVYPLLYWMEILTDFLCFEQASFDVAYMTEIDPLWNDDVLTTLINPEVALFNNPIAVAACAADCVAASAKLPIDPMFWCSGCNGSMFPMNGNIAAHNSPVQSSRLAAERLLFKMHRQGLAWGTAGSKALCNKYVMPILKKSQYRIQMTNPTPTVSGKYACSPIGATTLPPDAGRAFPVKGEDFGYLLWRKRNCCML</sequence>
<name>A0A081RII7_SPHCR</name>
<dbReference type="OrthoDB" id="9788211at2"/>
<organism evidence="2 3">
    <name type="scientific">Sphingobium chlorophenolicum</name>
    <dbReference type="NCBI Taxonomy" id="46429"/>
    <lineage>
        <taxon>Bacteria</taxon>
        <taxon>Pseudomonadati</taxon>
        <taxon>Pseudomonadota</taxon>
        <taxon>Alphaproteobacteria</taxon>
        <taxon>Sphingomonadales</taxon>
        <taxon>Sphingomonadaceae</taxon>
        <taxon>Sphingobium</taxon>
    </lineage>
</organism>
<dbReference type="AlphaFoldDB" id="A0A081RII7"/>
<feature type="chain" id="PRO_5001763414" evidence="1">
    <location>
        <begin position="25"/>
        <end position="337"/>
    </location>
</feature>
<dbReference type="RefSeq" id="WP_024310618.1">
    <property type="nucleotide sequence ID" value="NZ_JFHR01000003.1"/>
</dbReference>
<reference evidence="2 3" key="1">
    <citation type="submission" date="2014-02" db="EMBL/GenBank/DDBJ databases">
        <title>Whole genome sequence of Sphingobium chlorophenolicum NBRC 16172.</title>
        <authorList>
            <person name="Gan H.M."/>
            <person name="Gan H.Y."/>
            <person name="Chew T.H."/>
            <person name="Savka M.A."/>
        </authorList>
    </citation>
    <scope>NUCLEOTIDE SEQUENCE [LARGE SCALE GENOMIC DNA]</scope>
    <source>
        <strain evidence="2 3">NBRC 16172</strain>
    </source>
</reference>
<protein>
    <submittedName>
        <fullName evidence="2">TraU family protein</fullName>
    </submittedName>
</protein>
<dbReference type="PATRIC" id="fig|46429.4.peg.550"/>
<dbReference type="Pfam" id="PF06834">
    <property type="entry name" value="TraU"/>
    <property type="match status" value="1"/>
</dbReference>
<feature type="signal peptide" evidence="1">
    <location>
        <begin position="1"/>
        <end position="24"/>
    </location>
</feature>